<organism evidence="2 3">
    <name type="scientific">Meiothermus taiwanensis</name>
    <dbReference type="NCBI Taxonomy" id="172827"/>
    <lineage>
        <taxon>Bacteria</taxon>
        <taxon>Thermotogati</taxon>
        <taxon>Deinococcota</taxon>
        <taxon>Deinococci</taxon>
        <taxon>Thermales</taxon>
        <taxon>Thermaceae</taxon>
        <taxon>Meiothermus</taxon>
    </lineage>
</organism>
<dbReference type="InterPro" id="IPR025493">
    <property type="entry name" value="DUF4384"/>
</dbReference>
<accession>A0A399DVM1</accession>
<comment type="caution">
    <text evidence="2">The sequence shown here is derived from an EMBL/GenBank/DDBJ whole genome shotgun (WGS) entry which is preliminary data.</text>
</comment>
<reference evidence="2 3" key="1">
    <citation type="submission" date="2018-08" db="EMBL/GenBank/DDBJ databases">
        <title>Meiothermus cateniformans JCM 15151 genome sequencing project.</title>
        <authorList>
            <person name="Da Costa M.S."/>
            <person name="Albuquerque L."/>
            <person name="Raposo P."/>
            <person name="Froufe H.J.C."/>
            <person name="Barroso C.S."/>
            <person name="Egas C."/>
        </authorList>
    </citation>
    <scope>NUCLEOTIDE SEQUENCE [LARGE SCALE GENOMIC DNA]</scope>
    <source>
        <strain evidence="2 3">JCM 15151</strain>
    </source>
</reference>
<name>A0A399DVM1_9DEIN</name>
<evidence type="ECO:0000313" key="2">
    <source>
        <dbReference type="EMBL" id="RIH76117.1"/>
    </source>
</evidence>
<dbReference type="OrthoDB" id="25807at2"/>
<dbReference type="PROSITE" id="PS51257">
    <property type="entry name" value="PROKAR_LIPOPROTEIN"/>
    <property type="match status" value="1"/>
</dbReference>
<dbReference type="EMBL" id="QWKX01000050">
    <property type="protein sequence ID" value="RIH76117.1"/>
    <property type="molecule type" value="Genomic_DNA"/>
</dbReference>
<sequence length="168" mass="18589">MRFLGLLFGLLLLVGCAPQVGIGEKERQAWGLQPIIGEFAPDRGEGGKYRLGDRVFLSFTLSQPGYVTLVTMDVDGTTVVLERNVQLPAGRHTFPLATDRNAQGQAAYLVVPPLGPSRFRLLYTNVPVANRELFRGRLSNEAFNQHTQAYLSAAEVRDVAETWMEAVR</sequence>
<dbReference type="Proteomes" id="UP000266089">
    <property type="component" value="Unassembled WGS sequence"/>
</dbReference>
<dbReference type="Pfam" id="PF14326">
    <property type="entry name" value="DUF4384"/>
    <property type="match status" value="1"/>
</dbReference>
<protein>
    <recommendedName>
        <fullName evidence="1">DUF4384 domain-containing protein</fullName>
    </recommendedName>
</protein>
<dbReference type="RefSeq" id="WP_027887600.1">
    <property type="nucleotide sequence ID" value="NZ_JBHSXZ010000008.1"/>
</dbReference>
<feature type="domain" description="DUF4384" evidence="1">
    <location>
        <begin position="49"/>
        <end position="126"/>
    </location>
</feature>
<evidence type="ECO:0000259" key="1">
    <source>
        <dbReference type="Pfam" id="PF14326"/>
    </source>
</evidence>
<proteinExistence type="predicted"/>
<dbReference type="AlphaFoldDB" id="A0A399DVM1"/>
<evidence type="ECO:0000313" key="3">
    <source>
        <dbReference type="Proteomes" id="UP000266089"/>
    </source>
</evidence>
<gene>
    <name evidence="2" type="ORF">Mcate_01921</name>
</gene>